<feature type="compositionally biased region" description="Polar residues" evidence="10">
    <location>
        <begin position="246"/>
        <end position="256"/>
    </location>
</feature>
<dbReference type="InterPro" id="IPR014881">
    <property type="entry name" value="NOB1_Zn-bd"/>
</dbReference>
<feature type="binding site" evidence="9">
    <location>
        <position position="406"/>
    </location>
    <ligand>
        <name>Zn(2+)</name>
        <dbReference type="ChEBI" id="CHEBI:29105"/>
    </ligand>
</feature>
<evidence type="ECO:0000256" key="4">
    <source>
        <dbReference type="ARBA" id="ARBA00022723"/>
    </source>
</evidence>
<feature type="region of interest" description="Disordered" evidence="10">
    <location>
        <begin position="273"/>
        <end position="339"/>
    </location>
</feature>
<dbReference type="Pfam" id="PF17146">
    <property type="entry name" value="PIN_6"/>
    <property type="match status" value="1"/>
</dbReference>
<evidence type="ECO:0000256" key="1">
    <source>
        <dbReference type="ARBA" id="ARBA00004123"/>
    </source>
</evidence>
<evidence type="ECO:0000256" key="6">
    <source>
        <dbReference type="ARBA" id="ARBA00022833"/>
    </source>
</evidence>
<feature type="domain" description="Nin one binding (NOB1) Zn-ribbon-like" evidence="11">
    <location>
        <begin position="378"/>
        <end position="449"/>
    </location>
</feature>
<dbReference type="Pfam" id="PF21972">
    <property type="entry name" value="Arc1p_N_like"/>
    <property type="match status" value="1"/>
</dbReference>
<dbReference type="PANTHER" id="PTHR12814">
    <property type="entry name" value="RNA-BINDING PROTEIN NOB1"/>
    <property type="match status" value="1"/>
</dbReference>
<feature type="domain" description="Nuclear-export cofactor Arc1-like N-terminal" evidence="13">
    <location>
        <begin position="147"/>
        <end position="205"/>
    </location>
</feature>
<dbReference type="EMBL" id="CAXKWB010000393">
    <property type="protein sequence ID" value="CAL4060566.1"/>
    <property type="molecule type" value="Genomic_DNA"/>
</dbReference>
<evidence type="ECO:0000259" key="11">
    <source>
        <dbReference type="Pfam" id="PF08772"/>
    </source>
</evidence>
<dbReference type="Gene3D" id="6.20.210.10">
    <property type="entry name" value="Nin one binding (NOB1), Zn-ribbon-like"/>
    <property type="match status" value="1"/>
</dbReference>
<evidence type="ECO:0000256" key="10">
    <source>
        <dbReference type="SAM" id="MobiDB-lite"/>
    </source>
</evidence>
<feature type="compositionally biased region" description="Acidic residues" evidence="10">
    <location>
        <begin position="285"/>
        <end position="320"/>
    </location>
</feature>
<dbReference type="Pfam" id="PF08772">
    <property type="entry name" value="Zn_ribbon_NOB1"/>
    <property type="match status" value="1"/>
</dbReference>
<keyword evidence="4 8" id="KW-0479">Metal-binding</keyword>
<dbReference type="SUPFAM" id="SSF144206">
    <property type="entry name" value="NOB1 zinc finger-like"/>
    <property type="match status" value="1"/>
</dbReference>
<accession>A0AAV2PMP2</accession>
<feature type="binding site" evidence="9">
    <location>
        <position position="403"/>
    </location>
    <ligand>
        <name>Zn(2+)</name>
        <dbReference type="ChEBI" id="CHEBI:29105"/>
    </ligand>
</feature>
<dbReference type="GO" id="GO:0030490">
    <property type="term" value="P:maturation of SSU-rRNA"/>
    <property type="evidence" value="ECO:0007669"/>
    <property type="project" value="TreeGrafter"/>
</dbReference>
<comment type="function">
    <text evidence="8">May play a role in mRNA degradation.</text>
</comment>
<organism evidence="14 15">
    <name type="scientific">Meganyctiphanes norvegica</name>
    <name type="common">Northern krill</name>
    <name type="synonym">Thysanopoda norvegica</name>
    <dbReference type="NCBI Taxonomy" id="48144"/>
    <lineage>
        <taxon>Eukaryota</taxon>
        <taxon>Metazoa</taxon>
        <taxon>Ecdysozoa</taxon>
        <taxon>Arthropoda</taxon>
        <taxon>Crustacea</taxon>
        <taxon>Multicrustacea</taxon>
        <taxon>Malacostraca</taxon>
        <taxon>Eumalacostraca</taxon>
        <taxon>Eucarida</taxon>
        <taxon>Euphausiacea</taxon>
        <taxon>Euphausiidae</taxon>
        <taxon>Meganyctiphanes</taxon>
    </lineage>
</organism>
<keyword evidence="3" id="KW-0540">Nuclease</keyword>
<dbReference type="InterPro" id="IPR017117">
    <property type="entry name" value="Nob1_euk"/>
</dbReference>
<proteinExistence type="inferred from homology"/>
<feature type="domain" description="Ribonuclease PIN" evidence="12">
    <location>
        <begin position="6"/>
        <end position="92"/>
    </location>
</feature>
<evidence type="ECO:0000256" key="2">
    <source>
        <dbReference type="ARBA" id="ARBA00005858"/>
    </source>
</evidence>
<evidence type="ECO:0000256" key="3">
    <source>
        <dbReference type="ARBA" id="ARBA00022722"/>
    </source>
</evidence>
<keyword evidence="5" id="KW-0378">Hydrolase</keyword>
<comment type="similarity">
    <text evidence="2 8">Belongs to the NOB1 family.</text>
</comment>
<dbReference type="GO" id="GO:0005737">
    <property type="term" value="C:cytoplasm"/>
    <property type="evidence" value="ECO:0007669"/>
    <property type="project" value="UniProtKB-ARBA"/>
</dbReference>
<feature type="region of interest" description="Disordered" evidence="10">
    <location>
        <begin position="235"/>
        <end position="256"/>
    </location>
</feature>
<dbReference type="CDD" id="cd09876">
    <property type="entry name" value="PIN_Nob1-like"/>
    <property type="match status" value="1"/>
</dbReference>
<evidence type="ECO:0000259" key="13">
    <source>
        <dbReference type="Pfam" id="PF21972"/>
    </source>
</evidence>
<comment type="caution">
    <text evidence="14">The sequence shown here is derived from an EMBL/GenBank/DDBJ whole genome shotgun (WGS) entry which is preliminary data.</text>
</comment>
<dbReference type="InterPro" id="IPR033411">
    <property type="entry name" value="Ribonuclease_PIN"/>
</dbReference>
<dbReference type="PANTHER" id="PTHR12814:SF2">
    <property type="entry name" value="RNA-BINDING PROTEIN NOB1"/>
    <property type="match status" value="1"/>
</dbReference>
<gene>
    <name evidence="14" type="ORF">MNOR_LOCUS1466</name>
</gene>
<dbReference type="Gene3D" id="3.40.50.1010">
    <property type="entry name" value="5'-nuclease"/>
    <property type="match status" value="1"/>
</dbReference>
<comment type="subcellular location">
    <subcellularLocation>
        <location evidence="1 8">Nucleus</location>
    </subcellularLocation>
</comment>
<evidence type="ECO:0000313" key="14">
    <source>
        <dbReference type="EMBL" id="CAL4060566.1"/>
    </source>
</evidence>
<dbReference type="InterPro" id="IPR036283">
    <property type="entry name" value="NOB1_Zf-like_sf"/>
</dbReference>
<dbReference type="GO" id="GO:0004521">
    <property type="term" value="F:RNA endonuclease activity"/>
    <property type="evidence" value="ECO:0007669"/>
    <property type="project" value="UniProtKB-UniRule"/>
</dbReference>
<feature type="binding site" evidence="9">
    <location>
        <position position="391"/>
    </location>
    <ligand>
        <name>Zn(2+)</name>
        <dbReference type="ChEBI" id="CHEBI:29105"/>
    </ligand>
</feature>
<dbReference type="GO" id="GO:0031981">
    <property type="term" value="C:nuclear lumen"/>
    <property type="evidence" value="ECO:0007669"/>
    <property type="project" value="UniProtKB-ARBA"/>
</dbReference>
<evidence type="ECO:0000313" key="15">
    <source>
        <dbReference type="Proteomes" id="UP001497623"/>
    </source>
</evidence>
<feature type="binding site" evidence="9">
    <location>
        <position position="388"/>
    </location>
    <ligand>
        <name>Zn(2+)</name>
        <dbReference type="ChEBI" id="CHEBI:29105"/>
    </ligand>
</feature>
<evidence type="ECO:0000256" key="5">
    <source>
        <dbReference type="ARBA" id="ARBA00022801"/>
    </source>
</evidence>
<dbReference type="PIRSF" id="PIRSF037125">
    <property type="entry name" value="D-site_20S_pre-rRNA_nuclease"/>
    <property type="match status" value="1"/>
</dbReference>
<dbReference type="GO" id="GO:0016787">
    <property type="term" value="F:hydrolase activity"/>
    <property type="evidence" value="ECO:0007669"/>
    <property type="project" value="UniProtKB-KW"/>
</dbReference>
<evidence type="ECO:0000259" key="12">
    <source>
        <dbReference type="Pfam" id="PF17146"/>
    </source>
</evidence>
<dbReference type="GO" id="GO:0046872">
    <property type="term" value="F:metal ion binding"/>
    <property type="evidence" value="ECO:0007669"/>
    <property type="project" value="UniProtKB-UniRule"/>
</dbReference>
<dbReference type="InterPro" id="IPR039907">
    <property type="entry name" value="NOB1"/>
</dbReference>
<sequence length="531" mass="60177">MKTKKIVVDSAAFVKYVPLWDLADELYSIPEVVGEIRDKTTRQRIESYPVPINLRQPQPKYISFINEFSKKTGDFASLSLADVKVLALAYEIEIETKGNSEHLRKEPQQVSTEYAKPRKIVLDSDSKTAGFYMPSEKGSPKISHNESCELSLELLNTHMGDNSYITGTQPTQADYLTHMHLQRMLHSSSEIQNTFVHLTRWFRHIDTFSPSEIDTLPTTDLSILMKFTPQELVTGKESVSADESESQTVSDNNSLTENVQKGLTENMQEVAITEEDTDIVCPPEELSEDSQEDQGFEDDSDEEGDNEGEENEEEEEDDDGWITPSNVAKHKKQKKIESVKPEELDEIVDVACITADFAMQNVLKHIGLNVMGVNGKIIHQLRTYILRCHACYKTTSLMDKVFCPKCGNKTLKKVSVTLNPDGTQHIWVNTKRAINTKGMKYSLPRPKGGKHAFNPILVADQREAQKLATKLGRSKTNPLHEDYDAGDSPFAVRDVYSRAAQMGYVGGKKQHNYYWEQRNPNESKKRIHKKK</sequence>
<dbReference type="AlphaFoldDB" id="A0AAV2PMP2"/>
<evidence type="ECO:0000256" key="7">
    <source>
        <dbReference type="ARBA" id="ARBA00023242"/>
    </source>
</evidence>
<keyword evidence="15" id="KW-1185">Reference proteome</keyword>
<dbReference type="InterPro" id="IPR053836">
    <property type="entry name" value="Arc1-like_N"/>
</dbReference>
<dbReference type="FunFam" id="3.40.50.1010:FF:000020">
    <property type="entry name" value="20S-pre-rRNA D-site endonuclease NOB1"/>
    <property type="match status" value="1"/>
</dbReference>
<evidence type="ECO:0000256" key="8">
    <source>
        <dbReference type="PIRNR" id="PIRNR037125"/>
    </source>
</evidence>
<keyword evidence="7 8" id="KW-0539">Nucleus</keyword>
<evidence type="ECO:0000256" key="9">
    <source>
        <dbReference type="PIRSR" id="PIRSR037125-1"/>
    </source>
</evidence>
<dbReference type="SUPFAM" id="SSF47616">
    <property type="entry name" value="GST C-terminal domain-like"/>
    <property type="match status" value="1"/>
</dbReference>
<dbReference type="Proteomes" id="UP001497623">
    <property type="component" value="Unassembled WGS sequence"/>
</dbReference>
<name>A0AAV2PMP2_MEGNR</name>
<dbReference type="GO" id="GO:0030688">
    <property type="term" value="C:preribosome, small subunit precursor"/>
    <property type="evidence" value="ECO:0007669"/>
    <property type="project" value="TreeGrafter"/>
</dbReference>
<dbReference type="InterPro" id="IPR036282">
    <property type="entry name" value="Glutathione-S-Trfase_C_sf"/>
</dbReference>
<reference evidence="14 15" key="1">
    <citation type="submission" date="2024-05" db="EMBL/GenBank/DDBJ databases">
        <authorList>
            <person name="Wallberg A."/>
        </authorList>
    </citation>
    <scope>NUCLEOTIDE SEQUENCE [LARGE SCALE GENOMIC DNA]</scope>
</reference>
<protein>
    <recommendedName>
        <fullName evidence="8">RNA-binding protein NOB1</fullName>
    </recommendedName>
</protein>
<dbReference type="Gene3D" id="1.20.1050.10">
    <property type="match status" value="1"/>
</dbReference>
<keyword evidence="6 8" id="KW-0862">Zinc</keyword>